<dbReference type="GO" id="GO:0003677">
    <property type="term" value="F:DNA binding"/>
    <property type="evidence" value="ECO:0007669"/>
    <property type="project" value="UniProtKB-KW"/>
</dbReference>
<keyword evidence="7" id="KW-0863">Zinc-finger</keyword>
<evidence type="ECO:0000256" key="5">
    <source>
        <dbReference type="ARBA" id="ARBA00023125"/>
    </source>
</evidence>
<evidence type="ECO:0000313" key="9">
    <source>
        <dbReference type="EMBL" id="SHE46873.1"/>
    </source>
</evidence>
<gene>
    <name evidence="7" type="primary">nrdR</name>
    <name evidence="9" type="ORF">SAMN02745225_00703</name>
</gene>
<feature type="domain" description="ATP-cone" evidence="8">
    <location>
        <begin position="50"/>
        <end position="139"/>
    </location>
</feature>
<dbReference type="PANTHER" id="PTHR30455:SF2">
    <property type="entry name" value="TRANSCRIPTIONAL REPRESSOR NRDR"/>
    <property type="match status" value="1"/>
</dbReference>
<dbReference type="InterPro" id="IPR005144">
    <property type="entry name" value="ATP-cone_dom"/>
</dbReference>
<dbReference type="GO" id="GO:0008270">
    <property type="term" value="F:zinc ion binding"/>
    <property type="evidence" value="ECO:0007669"/>
    <property type="project" value="UniProtKB-UniRule"/>
</dbReference>
<evidence type="ECO:0000256" key="4">
    <source>
        <dbReference type="ARBA" id="ARBA00023015"/>
    </source>
</evidence>
<comment type="function">
    <text evidence="7">Negatively regulates transcription of bacterial ribonucleotide reductase nrd genes and operons by binding to NrdR-boxes.</text>
</comment>
<reference evidence="10" key="1">
    <citation type="submission" date="2016-11" db="EMBL/GenBank/DDBJ databases">
        <authorList>
            <person name="Varghese N."/>
            <person name="Submissions S."/>
        </authorList>
    </citation>
    <scope>NUCLEOTIDE SEQUENCE [LARGE SCALE GENOMIC DNA]</scope>
    <source>
        <strain evidence="10">DSM 19514</strain>
    </source>
</reference>
<organism evidence="9 10">
    <name type="scientific">Ferrithrix thermotolerans DSM 19514</name>
    <dbReference type="NCBI Taxonomy" id="1121881"/>
    <lineage>
        <taxon>Bacteria</taxon>
        <taxon>Bacillati</taxon>
        <taxon>Actinomycetota</taxon>
        <taxon>Acidimicrobiia</taxon>
        <taxon>Acidimicrobiales</taxon>
        <taxon>Acidimicrobiaceae</taxon>
        <taxon>Ferrithrix</taxon>
    </lineage>
</organism>
<dbReference type="GO" id="GO:0005524">
    <property type="term" value="F:ATP binding"/>
    <property type="evidence" value="ECO:0007669"/>
    <property type="project" value="UniProtKB-UniRule"/>
</dbReference>
<dbReference type="PROSITE" id="PS51161">
    <property type="entry name" value="ATP_CONE"/>
    <property type="match status" value="1"/>
</dbReference>
<evidence type="ECO:0000256" key="2">
    <source>
        <dbReference type="ARBA" id="ARBA00022741"/>
    </source>
</evidence>
<keyword evidence="2 7" id="KW-0547">Nucleotide-binding</keyword>
<comment type="similarity">
    <text evidence="7">Belongs to the NrdR family.</text>
</comment>
<keyword evidence="10" id="KW-1185">Reference proteome</keyword>
<dbReference type="GO" id="GO:0045892">
    <property type="term" value="P:negative regulation of DNA-templated transcription"/>
    <property type="evidence" value="ECO:0007669"/>
    <property type="project" value="UniProtKB-UniRule"/>
</dbReference>
<dbReference type="InterPro" id="IPR055173">
    <property type="entry name" value="NrdR-like_N"/>
</dbReference>
<dbReference type="Proteomes" id="UP000184295">
    <property type="component" value="Unassembled WGS sequence"/>
</dbReference>
<dbReference type="Pfam" id="PF22811">
    <property type="entry name" value="Zn_ribbon_NrdR"/>
    <property type="match status" value="1"/>
</dbReference>
<dbReference type="PANTHER" id="PTHR30455">
    <property type="entry name" value="TRANSCRIPTIONAL REPRESSOR NRDR"/>
    <property type="match status" value="1"/>
</dbReference>
<dbReference type="AlphaFoldDB" id="A0A1M4TQZ4"/>
<accession>A0A1M4TQZ4</accession>
<keyword evidence="1 7" id="KW-0678">Repressor</keyword>
<comment type="cofactor">
    <cofactor evidence="7">
        <name>Zn(2+)</name>
        <dbReference type="ChEBI" id="CHEBI:29105"/>
    </cofactor>
    <text evidence="7">Binds 1 zinc ion.</text>
</comment>
<dbReference type="EMBL" id="FQUL01000006">
    <property type="protein sequence ID" value="SHE46873.1"/>
    <property type="molecule type" value="Genomic_DNA"/>
</dbReference>
<keyword evidence="5 7" id="KW-0238">DNA-binding</keyword>
<evidence type="ECO:0000259" key="8">
    <source>
        <dbReference type="PROSITE" id="PS51161"/>
    </source>
</evidence>
<keyword evidence="7" id="KW-0479">Metal-binding</keyword>
<dbReference type="STRING" id="1121881.SAMN02745225_00703"/>
<name>A0A1M4TQZ4_9ACTN</name>
<dbReference type="NCBIfam" id="TIGR00244">
    <property type="entry name" value="transcriptional regulator NrdR"/>
    <property type="match status" value="1"/>
</dbReference>
<dbReference type="OrthoDB" id="9807461at2"/>
<dbReference type="InterPro" id="IPR003796">
    <property type="entry name" value="RNR_NrdR-like"/>
</dbReference>
<evidence type="ECO:0000256" key="7">
    <source>
        <dbReference type="HAMAP-Rule" id="MF_00440"/>
    </source>
</evidence>
<sequence>MRCPYCFRDEDRVVDSRTVDDGDAVRRRRECLACGRRFTTFEKVAEDTKIVVLKRRGARESFDREKVAQGMRAALKNRPFSDSEIDALAADVEEEIRSFKEEVTSQEIGQIVLRRLFEVDEVGYMRFASVYKGFERLQDFTEEASFVSPAVLEKREDDRDVGE</sequence>
<keyword evidence="3 7" id="KW-0067">ATP-binding</keyword>
<feature type="zinc finger region" evidence="7">
    <location>
        <begin position="3"/>
        <end position="34"/>
    </location>
</feature>
<evidence type="ECO:0000256" key="3">
    <source>
        <dbReference type="ARBA" id="ARBA00022840"/>
    </source>
</evidence>
<protein>
    <recommendedName>
        <fullName evidence="7">Transcriptional repressor NrdR</fullName>
    </recommendedName>
</protein>
<evidence type="ECO:0000256" key="1">
    <source>
        <dbReference type="ARBA" id="ARBA00022491"/>
    </source>
</evidence>
<dbReference type="Pfam" id="PF03477">
    <property type="entry name" value="ATP-cone"/>
    <property type="match status" value="1"/>
</dbReference>
<evidence type="ECO:0000256" key="6">
    <source>
        <dbReference type="ARBA" id="ARBA00023163"/>
    </source>
</evidence>
<keyword evidence="6 7" id="KW-0804">Transcription</keyword>
<dbReference type="HAMAP" id="MF_00440">
    <property type="entry name" value="NrdR"/>
    <property type="match status" value="1"/>
</dbReference>
<keyword evidence="4 7" id="KW-0805">Transcription regulation</keyword>
<keyword evidence="7" id="KW-0862">Zinc</keyword>
<evidence type="ECO:0000313" key="10">
    <source>
        <dbReference type="Proteomes" id="UP000184295"/>
    </source>
</evidence>
<proteinExistence type="inferred from homology"/>